<dbReference type="EMBL" id="JAFBBU010000001">
    <property type="protein sequence ID" value="MBM7471684.1"/>
    <property type="molecule type" value="Genomic_DNA"/>
</dbReference>
<evidence type="ECO:0000313" key="4">
    <source>
        <dbReference type="Proteomes" id="UP000776164"/>
    </source>
</evidence>
<accession>A0ABS2L3T7</accession>
<keyword evidence="2" id="KW-0472">Membrane</keyword>
<protein>
    <submittedName>
        <fullName evidence="3">Uncharacterized protein</fullName>
    </submittedName>
</protein>
<gene>
    <name evidence="3" type="ORF">JOE66_001318</name>
</gene>
<feature type="compositionally biased region" description="Gly residues" evidence="1">
    <location>
        <begin position="88"/>
        <end position="99"/>
    </location>
</feature>
<evidence type="ECO:0000313" key="3">
    <source>
        <dbReference type="EMBL" id="MBM7471684.1"/>
    </source>
</evidence>
<comment type="caution">
    <text evidence="3">The sequence shown here is derived from an EMBL/GenBank/DDBJ whole genome shotgun (WGS) entry which is preliminary data.</text>
</comment>
<feature type="region of interest" description="Disordered" evidence="1">
    <location>
        <begin position="73"/>
        <end position="105"/>
    </location>
</feature>
<keyword evidence="2" id="KW-1133">Transmembrane helix</keyword>
<proteinExistence type="predicted"/>
<keyword evidence="4" id="KW-1185">Reference proteome</keyword>
<sequence>MTHIGLALLGFLADDSTPSPSPTFNPDTVTPGTIGFVITLFVAVGAVLLIIDMVRRIRRVNLKQQVKEKLDAEEAAAAAGAQRKGKGGGRNGSTGGGSLPGPKKG</sequence>
<feature type="transmembrane region" description="Helical" evidence="2">
    <location>
        <begin position="34"/>
        <end position="54"/>
    </location>
</feature>
<dbReference type="Proteomes" id="UP000776164">
    <property type="component" value="Unassembled WGS sequence"/>
</dbReference>
<evidence type="ECO:0000256" key="1">
    <source>
        <dbReference type="SAM" id="MobiDB-lite"/>
    </source>
</evidence>
<reference evidence="3 4" key="1">
    <citation type="submission" date="2021-01" db="EMBL/GenBank/DDBJ databases">
        <title>Sequencing the genomes of 1000 actinobacteria strains.</title>
        <authorList>
            <person name="Klenk H.-P."/>
        </authorList>
    </citation>
    <scope>NUCLEOTIDE SEQUENCE [LARGE SCALE GENOMIC DNA]</scope>
    <source>
        <strain evidence="3 4">DSM 13057</strain>
    </source>
</reference>
<organism evidence="3 4">
    <name type="scientific">Subtercola frigoramans</name>
    <dbReference type="NCBI Taxonomy" id="120298"/>
    <lineage>
        <taxon>Bacteria</taxon>
        <taxon>Bacillati</taxon>
        <taxon>Actinomycetota</taxon>
        <taxon>Actinomycetes</taxon>
        <taxon>Micrococcales</taxon>
        <taxon>Microbacteriaceae</taxon>
        <taxon>Subtercola</taxon>
    </lineage>
</organism>
<name>A0ABS2L3T7_9MICO</name>
<dbReference type="RefSeq" id="WP_205107856.1">
    <property type="nucleotide sequence ID" value="NZ_BAAAHT010000013.1"/>
</dbReference>
<keyword evidence="2" id="KW-0812">Transmembrane</keyword>
<evidence type="ECO:0000256" key="2">
    <source>
        <dbReference type="SAM" id="Phobius"/>
    </source>
</evidence>